<dbReference type="EMBL" id="CP015506">
    <property type="protein sequence ID" value="AND39957.1"/>
    <property type="molecule type" value="Genomic_DNA"/>
</dbReference>
<protein>
    <submittedName>
        <fullName evidence="1">Branched-chain amino acid aminotransferase</fullName>
    </submittedName>
</protein>
<proteinExistence type="predicted"/>
<accession>A0A160MAX0</accession>
<sequence>MLKERIENHLKEPGNEIYKEEKEFAEKHQLLSNAESLIVKNPETRFANAYIERGNKETEEVLSQETPEFLNQPIDYFVKNIKEFMYLESEWFGIIGADAISFEFDDLFRTYDVMLGLKLPKKKAETIRSYLKRTLQGDSATFDLMFNQQDGLWELNFALDDLEGFKEDMTINDAYILIYRYLFLLAETIEEVN</sequence>
<dbReference type="KEGG" id="bon:A361_12655"/>
<dbReference type="GO" id="GO:0008483">
    <property type="term" value="F:transaminase activity"/>
    <property type="evidence" value="ECO:0007669"/>
    <property type="project" value="UniProtKB-KW"/>
</dbReference>
<dbReference type="RefSeq" id="WP_009334624.1">
    <property type="nucleotide sequence ID" value="NZ_CP015506.1"/>
</dbReference>
<evidence type="ECO:0000313" key="1">
    <source>
        <dbReference type="EMBL" id="AND39957.1"/>
    </source>
</evidence>
<organism evidence="1 2">
    <name type="scientific">Cytobacillus oceanisediminis 2691</name>
    <dbReference type="NCBI Taxonomy" id="1196031"/>
    <lineage>
        <taxon>Bacteria</taxon>
        <taxon>Bacillati</taxon>
        <taxon>Bacillota</taxon>
        <taxon>Bacilli</taxon>
        <taxon>Bacillales</taxon>
        <taxon>Bacillaceae</taxon>
        <taxon>Cytobacillus</taxon>
    </lineage>
</organism>
<name>A0A160MAX0_9BACI</name>
<evidence type="ECO:0000313" key="2">
    <source>
        <dbReference type="Proteomes" id="UP000077856"/>
    </source>
</evidence>
<dbReference type="eggNOG" id="ENOG502Z920">
    <property type="taxonomic scope" value="Bacteria"/>
</dbReference>
<dbReference type="Proteomes" id="UP000077856">
    <property type="component" value="Chromosome"/>
</dbReference>
<keyword evidence="1" id="KW-0032">Aminotransferase</keyword>
<keyword evidence="1" id="KW-0808">Transferase</keyword>
<gene>
    <name evidence="1" type="ORF">A361_12655</name>
</gene>
<dbReference type="AlphaFoldDB" id="A0A160MAX0"/>
<dbReference type="STRING" id="1196031.A361_12655"/>
<reference evidence="1 2" key="1">
    <citation type="submission" date="2016-04" db="EMBL/GenBank/DDBJ databases">
        <title>Complete genome sequence of Bacillus oceanisediminis strain 2691.</title>
        <authorList>
            <person name="Jeong H."/>
            <person name="Kim H.J."/>
            <person name="Lee D.-W."/>
        </authorList>
    </citation>
    <scope>NUCLEOTIDE SEQUENCE [LARGE SCALE GENOMIC DNA]</scope>
    <source>
        <strain evidence="1 2">2691</strain>
    </source>
</reference>